<keyword evidence="2" id="KW-1003">Cell membrane</keyword>
<evidence type="ECO:0000313" key="9">
    <source>
        <dbReference type="Proteomes" id="UP000310541"/>
    </source>
</evidence>
<reference evidence="8 9" key="1">
    <citation type="submission" date="2019-04" db="EMBL/GenBank/DDBJ databases">
        <title>Genome sequence of Bacillus hwajinpoensis strain Y2.</title>
        <authorList>
            <person name="Fair J.L."/>
            <person name="Maclea K.S."/>
        </authorList>
    </citation>
    <scope>NUCLEOTIDE SEQUENCE [LARGE SCALE GENOMIC DNA]</scope>
    <source>
        <strain evidence="8 9">Y2</strain>
    </source>
</reference>
<dbReference type="GO" id="GO:0071555">
    <property type="term" value="P:cell wall organization"/>
    <property type="evidence" value="ECO:0007669"/>
    <property type="project" value="InterPro"/>
</dbReference>
<protein>
    <submittedName>
        <fullName evidence="8">Diguanylate cyclase</fullName>
    </submittedName>
</protein>
<feature type="transmembrane region" description="Helical" evidence="6">
    <location>
        <begin position="98"/>
        <end position="122"/>
    </location>
</feature>
<dbReference type="Pfam" id="PF07694">
    <property type="entry name" value="5TM-5TMR_LYT"/>
    <property type="match status" value="1"/>
</dbReference>
<dbReference type="InterPro" id="IPR043128">
    <property type="entry name" value="Rev_trsase/Diguanyl_cyclase"/>
</dbReference>
<evidence type="ECO:0000256" key="6">
    <source>
        <dbReference type="SAM" id="Phobius"/>
    </source>
</evidence>
<dbReference type="InterPro" id="IPR029787">
    <property type="entry name" value="Nucleotide_cyclase"/>
</dbReference>
<feature type="transmembrane region" description="Helical" evidence="6">
    <location>
        <begin position="134"/>
        <end position="152"/>
    </location>
</feature>
<dbReference type="AlphaFoldDB" id="A0A4U1MM04"/>
<evidence type="ECO:0000256" key="3">
    <source>
        <dbReference type="ARBA" id="ARBA00022692"/>
    </source>
</evidence>
<dbReference type="Proteomes" id="UP000310541">
    <property type="component" value="Unassembled WGS sequence"/>
</dbReference>
<dbReference type="SMART" id="SM00267">
    <property type="entry name" value="GGDEF"/>
    <property type="match status" value="1"/>
</dbReference>
<dbReference type="GO" id="GO:0005886">
    <property type="term" value="C:plasma membrane"/>
    <property type="evidence" value="ECO:0007669"/>
    <property type="project" value="UniProtKB-SubCell"/>
</dbReference>
<evidence type="ECO:0000256" key="5">
    <source>
        <dbReference type="ARBA" id="ARBA00023136"/>
    </source>
</evidence>
<comment type="caution">
    <text evidence="8">The sequence shown here is derived from an EMBL/GenBank/DDBJ whole genome shotgun (WGS) entry which is preliminary data.</text>
</comment>
<dbReference type="RefSeq" id="WP_136946409.1">
    <property type="nucleotide sequence ID" value="NZ_SWFM01000001.1"/>
</dbReference>
<accession>A0A4U1MM04</accession>
<dbReference type="Gene3D" id="3.30.70.270">
    <property type="match status" value="1"/>
</dbReference>
<feature type="transmembrane region" description="Helical" evidence="6">
    <location>
        <begin position="70"/>
        <end position="92"/>
    </location>
</feature>
<proteinExistence type="predicted"/>
<dbReference type="GO" id="GO:0052621">
    <property type="term" value="F:diguanylate cyclase activity"/>
    <property type="evidence" value="ECO:0007669"/>
    <property type="project" value="TreeGrafter"/>
</dbReference>
<dbReference type="PANTHER" id="PTHR45138">
    <property type="entry name" value="REGULATORY COMPONENTS OF SENSORY TRANSDUCTION SYSTEM"/>
    <property type="match status" value="1"/>
</dbReference>
<dbReference type="FunFam" id="3.30.70.270:FF:000001">
    <property type="entry name" value="Diguanylate cyclase domain protein"/>
    <property type="match status" value="1"/>
</dbReference>
<organism evidence="8 9">
    <name type="scientific">Guptibacillus hwajinpoensis</name>
    <dbReference type="NCBI Taxonomy" id="208199"/>
    <lineage>
        <taxon>Bacteria</taxon>
        <taxon>Bacillati</taxon>
        <taxon>Bacillota</taxon>
        <taxon>Bacilli</taxon>
        <taxon>Bacillales</taxon>
        <taxon>Guptibacillaceae</taxon>
        <taxon>Guptibacillus</taxon>
    </lineage>
</organism>
<keyword evidence="4 6" id="KW-1133">Transmembrane helix</keyword>
<gene>
    <name evidence="8" type="ORF">FBF83_07225</name>
</gene>
<dbReference type="PROSITE" id="PS50887">
    <property type="entry name" value="GGDEF"/>
    <property type="match status" value="1"/>
</dbReference>
<dbReference type="PANTHER" id="PTHR45138:SF9">
    <property type="entry name" value="DIGUANYLATE CYCLASE DGCM-RELATED"/>
    <property type="match status" value="1"/>
</dbReference>
<feature type="transmembrane region" description="Helical" evidence="6">
    <location>
        <begin position="164"/>
        <end position="181"/>
    </location>
</feature>
<evidence type="ECO:0000256" key="1">
    <source>
        <dbReference type="ARBA" id="ARBA00004651"/>
    </source>
</evidence>
<evidence type="ECO:0000259" key="7">
    <source>
        <dbReference type="PROSITE" id="PS50887"/>
    </source>
</evidence>
<comment type="subcellular location">
    <subcellularLocation>
        <location evidence="1">Cell membrane</location>
        <topology evidence="1">Multi-pass membrane protein</topology>
    </subcellularLocation>
</comment>
<dbReference type="Pfam" id="PF00990">
    <property type="entry name" value="GGDEF"/>
    <property type="match status" value="1"/>
</dbReference>
<sequence length="370" mass="41917">MQLLQDFFINMMIVLALVFIYYQIFRDEDLNASSSLKRKILSGLYAGMIGLFLMIFSIKVNDATIVDLRHIPLLIVTLYGGAVPGLIALAVIQTARFIIGVSVSSFFSLGLLISLYIGYMVLRQLNAKIFTKAFWMLIYSNVVFSVVIVYFLLKLSGLSNQINFLYWVTSMLTGLMAIYTTEHLRKMNHLFIQYKRSATIDPLTGLNNVRSFDEALNNAIRETKSNEKPLSLLVIDIDFFKNVNDTYGHSAGDAVLQQFGHVLREGARQEDFVSRNGGEEFTLLLTNCSHERALEIGEKLRSIIDNHSFKVNPEENIHITASIGVATYPETIVLSDKFYSKADQALYTAKRRGRNQVCSNNVLKVNEYQR</sequence>
<dbReference type="InterPro" id="IPR000160">
    <property type="entry name" value="GGDEF_dom"/>
</dbReference>
<dbReference type="SUPFAM" id="SSF55073">
    <property type="entry name" value="Nucleotide cyclase"/>
    <property type="match status" value="1"/>
</dbReference>
<evidence type="ECO:0000256" key="2">
    <source>
        <dbReference type="ARBA" id="ARBA00022475"/>
    </source>
</evidence>
<name>A0A4U1MM04_9BACL</name>
<dbReference type="EMBL" id="SWFM01000001">
    <property type="protein sequence ID" value="TKD72559.1"/>
    <property type="molecule type" value="Genomic_DNA"/>
</dbReference>
<keyword evidence="5 6" id="KW-0472">Membrane</keyword>
<keyword evidence="3 6" id="KW-0812">Transmembrane</keyword>
<dbReference type="GO" id="GO:1902201">
    <property type="term" value="P:negative regulation of bacterial-type flagellum-dependent cell motility"/>
    <property type="evidence" value="ECO:0007669"/>
    <property type="project" value="TreeGrafter"/>
</dbReference>
<evidence type="ECO:0000313" key="8">
    <source>
        <dbReference type="EMBL" id="TKD72559.1"/>
    </source>
</evidence>
<feature type="domain" description="GGDEF" evidence="7">
    <location>
        <begin position="228"/>
        <end position="362"/>
    </location>
</feature>
<dbReference type="InterPro" id="IPR011620">
    <property type="entry name" value="Sig_transdc_His_kinase_LytS_TM"/>
</dbReference>
<dbReference type="OrthoDB" id="9759607at2"/>
<feature type="transmembrane region" description="Helical" evidence="6">
    <location>
        <begin position="40"/>
        <end position="58"/>
    </location>
</feature>
<dbReference type="CDD" id="cd01949">
    <property type="entry name" value="GGDEF"/>
    <property type="match status" value="1"/>
</dbReference>
<dbReference type="GO" id="GO:0043709">
    <property type="term" value="P:cell adhesion involved in single-species biofilm formation"/>
    <property type="evidence" value="ECO:0007669"/>
    <property type="project" value="TreeGrafter"/>
</dbReference>
<dbReference type="NCBIfam" id="TIGR00254">
    <property type="entry name" value="GGDEF"/>
    <property type="match status" value="1"/>
</dbReference>
<dbReference type="InterPro" id="IPR050469">
    <property type="entry name" value="Diguanylate_Cyclase"/>
</dbReference>
<feature type="transmembrane region" description="Helical" evidence="6">
    <location>
        <begin position="7"/>
        <end position="25"/>
    </location>
</feature>
<dbReference type="GO" id="GO:0000155">
    <property type="term" value="F:phosphorelay sensor kinase activity"/>
    <property type="evidence" value="ECO:0007669"/>
    <property type="project" value="InterPro"/>
</dbReference>
<evidence type="ECO:0000256" key="4">
    <source>
        <dbReference type="ARBA" id="ARBA00022989"/>
    </source>
</evidence>